<dbReference type="PANTHER" id="PTHR35610">
    <property type="entry name" value="3-ISOPROPYLMALATE DEHYDRATASE-RELATED"/>
    <property type="match status" value="1"/>
</dbReference>
<dbReference type="Proteomes" id="UP001057580">
    <property type="component" value="Chromosome"/>
</dbReference>
<sequence length="257" mass="27380">MTPATDPDASATFERLTSLDGGTPTLIEGLPGHGLVAAIAVGQIREQLGLEHHGNIRSSAFPPVATFADGLVQDLVRVYAGTEPDVLTLQSDLALPPSSWVPLAECVIEQCAEEFDRAIFLTGVPAESESRLGDVAGVGTTPAMRDELDAAGVDLASDPGLVGGVTGALVERCYHEGVPAMVLVVRAHPFLPDPGAAQHVIEEALEPLVEFDIDTTELREQADEISARMQQLSEQYEQMERERQGVADQSRGPSMFQ</sequence>
<dbReference type="PANTHER" id="PTHR35610:SF8">
    <property type="entry name" value="3-ISOPROPYLMALATE DEHYDRATASE"/>
    <property type="match status" value="1"/>
</dbReference>
<dbReference type="KEGG" id="ssai:N0B31_20920"/>
<evidence type="ECO:0000313" key="2">
    <source>
        <dbReference type="EMBL" id="UWM54572.1"/>
    </source>
</evidence>
<dbReference type="GeneID" id="74944940"/>
<dbReference type="InterPro" id="IPR038389">
    <property type="entry name" value="PSMG2_sf"/>
</dbReference>
<gene>
    <name evidence="2" type="ORF">N0B31_20920</name>
</gene>
<dbReference type="RefSeq" id="WP_260593592.1">
    <property type="nucleotide sequence ID" value="NZ_CP104003.1"/>
</dbReference>
<feature type="region of interest" description="Disordered" evidence="1">
    <location>
        <begin position="229"/>
        <end position="257"/>
    </location>
</feature>
<protein>
    <submittedName>
        <fullName evidence="2">PAC2 family protein</fullName>
    </submittedName>
</protein>
<dbReference type="AlphaFoldDB" id="A0A9E7UB01"/>
<dbReference type="Pfam" id="PF09754">
    <property type="entry name" value="PAC2"/>
    <property type="match status" value="1"/>
</dbReference>
<name>A0A9E7UB01_9EURY</name>
<dbReference type="EMBL" id="CP104003">
    <property type="protein sequence ID" value="UWM54572.1"/>
    <property type="molecule type" value="Genomic_DNA"/>
</dbReference>
<dbReference type="SUPFAM" id="SSF159659">
    <property type="entry name" value="Cgl1923-like"/>
    <property type="match status" value="1"/>
</dbReference>
<organism evidence="2 3">
    <name type="scientific">Salinirubellus salinus</name>
    <dbReference type="NCBI Taxonomy" id="1364945"/>
    <lineage>
        <taxon>Archaea</taxon>
        <taxon>Methanobacteriati</taxon>
        <taxon>Methanobacteriota</taxon>
        <taxon>Stenosarchaea group</taxon>
        <taxon>Halobacteria</taxon>
        <taxon>Halobacteriales</taxon>
        <taxon>Natronomonadaceae</taxon>
        <taxon>Salinirubellus</taxon>
    </lineage>
</organism>
<evidence type="ECO:0000313" key="3">
    <source>
        <dbReference type="Proteomes" id="UP001057580"/>
    </source>
</evidence>
<dbReference type="Gene3D" id="3.40.50.10900">
    <property type="entry name" value="PAC-like subunit"/>
    <property type="match status" value="1"/>
</dbReference>
<evidence type="ECO:0000256" key="1">
    <source>
        <dbReference type="SAM" id="MobiDB-lite"/>
    </source>
</evidence>
<keyword evidence="3" id="KW-1185">Reference proteome</keyword>
<dbReference type="InterPro" id="IPR019151">
    <property type="entry name" value="Proteasome_assmbl_chaperone_2"/>
</dbReference>
<reference evidence="2" key="1">
    <citation type="submission" date="2022-09" db="EMBL/GenBank/DDBJ databases">
        <title>Diverse halophilic archaea isolated from saline environments.</title>
        <authorList>
            <person name="Cui H.-L."/>
        </authorList>
    </citation>
    <scope>NUCLEOTIDE SEQUENCE</scope>
    <source>
        <strain evidence="2">ZS-35-S2</strain>
    </source>
</reference>
<accession>A0A9E7UB01</accession>
<proteinExistence type="predicted"/>